<dbReference type="Pfam" id="PF13304">
    <property type="entry name" value="AAA_21"/>
    <property type="match status" value="1"/>
</dbReference>
<dbReference type="KEGG" id="cqn:G7Y29_10300"/>
<keyword evidence="4" id="KW-0410">Iron transport</keyword>
<accession>A0A7T0KMF5</accession>
<proteinExistence type="predicted"/>
<dbReference type="GO" id="GO:0006302">
    <property type="term" value="P:double-strand break repair"/>
    <property type="evidence" value="ECO:0007669"/>
    <property type="project" value="InterPro"/>
</dbReference>
<dbReference type="PANTHER" id="PTHR42771">
    <property type="entry name" value="IRON(3+)-HYDROXAMATE IMPORT ATP-BINDING PROTEIN FHUC"/>
    <property type="match status" value="1"/>
</dbReference>
<dbReference type="InterPro" id="IPR003593">
    <property type="entry name" value="AAA+_ATPase"/>
</dbReference>
<evidence type="ECO:0000256" key="2">
    <source>
        <dbReference type="ARBA" id="ARBA00022448"/>
    </source>
</evidence>
<evidence type="ECO:0000259" key="8">
    <source>
        <dbReference type="SMART" id="SM00382"/>
    </source>
</evidence>
<dbReference type="InterPro" id="IPR051535">
    <property type="entry name" value="Siderophore_ABC-ATPase"/>
</dbReference>
<dbReference type="RefSeq" id="WP_165003256.1">
    <property type="nucleotide sequence ID" value="NZ_CP064955.1"/>
</dbReference>
<gene>
    <name evidence="9" type="ORF">G7Y29_10300</name>
</gene>
<evidence type="ECO:0000256" key="3">
    <source>
        <dbReference type="ARBA" id="ARBA00022475"/>
    </source>
</evidence>
<dbReference type="SMART" id="SM00382">
    <property type="entry name" value="AAA"/>
    <property type="match status" value="1"/>
</dbReference>
<evidence type="ECO:0000256" key="7">
    <source>
        <dbReference type="ARBA" id="ARBA00023136"/>
    </source>
</evidence>
<dbReference type="Proteomes" id="UP000594586">
    <property type="component" value="Chromosome"/>
</dbReference>
<dbReference type="InterPro" id="IPR003959">
    <property type="entry name" value="ATPase_AAA_core"/>
</dbReference>
<dbReference type="GO" id="GO:0016887">
    <property type="term" value="F:ATP hydrolysis activity"/>
    <property type="evidence" value="ECO:0007669"/>
    <property type="project" value="InterPro"/>
</dbReference>
<evidence type="ECO:0000313" key="10">
    <source>
        <dbReference type="Proteomes" id="UP000594586"/>
    </source>
</evidence>
<dbReference type="PANTHER" id="PTHR42771:SF2">
    <property type="entry name" value="IRON(3+)-HYDROXAMATE IMPORT ATP-BINDING PROTEIN FHUC"/>
    <property type="match status" value="1"/>
</dbReference>
<keyword evidence="5" id="KW-0408">Iron</keyword>
<reference evidence="9 10" key="1">
    <citation type="submission" date="2020-11" db="EMBL/GenBank/DDBJ databases">
        <title>Corynebacterium sp. MC1420.</title>
        <authorList>
            <person name="Zhou J."/>
        </authorList>
    </citation>
    <scope>NUCLEOTIDE SEQUENCE [LARGE SCALE GENOMIC DNA]</scope>
    <source>
        <strain evidence="9 10">MC1420</strain>
    </source>
</reference>
<sequence length="232" mass="24563">MFVDKVRVEGVPSGYLAALPAVRSLSDAPLTLTRPVTVFTGENGAGKSTLVEALAVAAGANPEGGSRNAQFTTSVDPVSKLSQHIVLTRSRNARDVFFLRGETYSGLARYYEGLPGDPLAGMAKLSHGQGLMHLARERFGAGALLFLDEPEDGLSVLAQLELLGILWHLADRGSQIIMSTHSPVLLGIPGAQLLEVGARGIAPTAFEESEAVRAWEEFITDPVGTASFLVKP</sequence>
<evidence type="ECO:0000256" key="5">
    <source>
        <dbReference type="ARBA" id="ARBA00023004"/>
    </source>
</evidence>
<evidence type="ECO:0000256" key="4">
    <source>
        <dbReference type="ARBA" id="ARBA00022496"/>
    </source>
</evidence>
<keyword evidence="7" id="KW-0472">Membrane</keyword>
<dbReference type="EMBL" id="CP064955">
    <property type="protein sequence ID" value="QPK83197.1"/>
    <property type="molecule type" value="Genomic_DNA"/>
</dbReference>
<protein>
    <submittedName>
        <fullName evidence="9">AAA family ATPase</fullName>
    </submittedName>
</protein>
<name>A0A7T0KMF5_9CORY</name>
<dbReference type="GO" id="GO:0005886">
    <property type="term" value="C:plasma membrane"/>
    <property type="evidence" value="ECO:0007669"/>
    <property type="project" value="UniProtKB-SubCell"/>
</dbReference>
<dbReference type="AlphaFoldDB" id="A0A7T0KMF5"/>
<dbReference type="InterPro" id="IPR038729">
    <property type="entry name" value="Rad50/SbcC_AAA"/>
</dbReference>
<comment type="subcellular location">
    <subcellularLocation>
        <location evidence="1">Cell membrane</location>
        <topology evidence="1">Peripheral membrane protein</topology>
    </subcellularLocation>
</comment>
<evidence type="ECO:0000313" key="9">
    <source>
        <dbReference type="EMBL" id="QPK83197.1"/>
    </source>
</evidence>
<dbReference type="SUPFAM" id="SSF52540">
    <property type="entry name" value="P-loop containing nucleoside triphosphate hydrolases"/>
    <property type="match status" value="1"/>
</dbReference>
<dbReference type="InterPro" id="IPR027417">
    <property type="entry name" value="P-loop_NTPase"/>
</dbReference>
<organism evidence="9 10">
    <name type="scientific">Corynebacterium qintianiae</name>
    <dbReference type="NCBI Taxonomy" id="2709392"/>
    <lineage>
        <taxon>Bacteria</taxon>
        <taxon>Bacillati</taxon>
        <taxon>Actinomycetota</taxon>
        <taxon>Actinomycetes</taxon>
        <taxon>Mycobacteriales</taxon>
        <taxon>Corynebacteriaceae</taxon>
        <taxon>Corynebacterium</taxon>
    </lineage>
</organism>
<keyword evidence="10" id="KW-1185">Reference proteome</keyword>
<keyword evidence="2" id="KW-0813">Transport</keyword>
<feature type="domain" description="AAA+ ATPase" evidence="8">
    <location>
        <begin position="33"/>
        <end position="200"/>
    </location>
</feature>
<dbReference type="GO" id="GO:0005524">
    <property type="term" value="F:ATP binding"/>
    <property type="evidence" value="ECO:0007669"/>
    <property type="project" value="InterPro"/>
</dbReference>
<keyword evidence="6" id="KW-0406">Ion transport</keyword>
<dbReference type="Gene3D" id="3.40.50.300">
    <property type="entry name" value="P-loop containing nucleotide triphosphate hydrolases"/>
    <property type="match status" value="2"/>
</dbReference>
<keyword evidence="3" id="KW-1003">Cell membrane</keyword>
<dbReference type="Pfam" id="PF13476">
    <property type="entry name" value="AAA_23"/>
    <property type="match status" value="1"/>
</dbReference>
<evidence type="ECO:0000256" key="1">
    <source>
        <dbReference type="ARBA" id="ARBA00004202"/>
    </source>
</evidence>
<evidence type="ECO:0000256" key="6">
    <source>
        <dbReference type="ARBA" id="ARBA00023065"/>
    </source>
</evidence>
<dbReference type="GO" id="GO:0006826">
    <property type="term" value="P:iron ion transport"/>
    <property type="evidence" value="ECO:0007669"/>
    <property type="project" value="UniProtKB-KW"/>
</dbReference>